<gene>
    <name evidence="1" type="ORF">N6G96_07045</name>
</gene>
<organism evidence="1 2">
    <name type="scientific">Pediococcus inopinatus</name>
    <dbReference type="NCBI Taxonomy" id="114090"/>
    <lineage>
        <taxon>Bacteria</taxon>
        <taxon>Bacillati</taxon>
        <taxon>Bacillota</taxon>
        <taxon>Bacilli</taxon>
        <taxon>Lactobacillales</taxon>
        <taxon>Lactobacillaceae</taxon>
        <taxon>Pediococcus</taxon>
    </lineage>
</organism>
<dbReference type="EMBL" id="CP104778">
    <property type="protein sequence ID" value="WPC21048.1"/>
    <property type="molecule type" value="Genomic_DNA"/>
</dbReference>
<proteinExistence type="predicted"/>
<accession>A0ABZ0Q367</accession>
<name>A0ABZ0Q367_9LACO</name>
<protein>
    <submittedName>
        <fullName evidence="1">Bacteriocin</fullName>
    </submittedName>
</protein>
<keyword evidence="2" id="KW-1185">Reference proteome</keyword>
<evidence type="ECO:0000313" key="2">
    <source>
        <dbReference type="Proteomes" id="UP001302696"/>
    </source>
</evidence>
<reference evidence="2" key="1">
    <citation type="submission" date="2024-06" db="EMBL/GenBank/DDBJ databases">
        <authorList>
            <person name="Chang H.C."/>
            <person name="Mun S.Y."/>
        </authorList>
    </citation>
    <scope>NUCLEOTIDE SEQUENCE [LARGE SCALE GENOMIC DNA]</scope>
    <source>
        <strain evidence="2">KT1</strain>
    </source>
</reference>
<dbReference type="Proteomes" id="UP001302696">
    <property type="component" value="Chromosome"/>
</dbReference>
<evidence type="ECO:0000313" key="1">
    <source>
        <dbReference type="EMBL" id="WPC21048.1"/>
    </source>
</evidence>
<dbReference type="RefSeq" id="WP_057775338.1">
    <property type="nucleotide sequence ID" value="NZ_BBIM01000031.1"/>
</dbReference>
<sequence>MKSLDKVSKLGVELSENDLKTIEGRTSYKNKWWYKTLTAIRKVAEEGSDLWQLKFP</sequence>